<sequence>MSTRKGKASSHITHEDDNEDLIDEINTFHNNDRKIEKGALHKRKAFGRPEEVLNVEAEASDSSEDDGSDFDDDDVNDITDNKWGKKRKDFYGTGFVDKDWGGMREEEMEDAQLEEEDALTRQKQIDKSTAAIAELFDDEEEVENEKEETVEIETSLEFNEENAKKKNKKIVKVLQQFEARKRIFDLVVKPLENVIKQIPKCALRSQLVYVAQTYASYLMNTAFYLNLRAKQLSKEKLEDPFVDIHPVVEALKRLEKKIVECEDFMHANSDHLDELKKWAEANPENMEELISKVGDVQLSKKTFGAIMHNNHEDEESTKISSGNPHFTPMDADEKRKATDKISKNREYAERRGKKKAKTSKTKNRRKVHAIEKRVKSQIGNVRREMQKYSGETSGIRASTIKSTKLIA</sequence>
<dbReference type="eggNOG" id="KOG3118">
    <property type="taxonomic scope" value="Eukaryota"/>
</dbReference>
<evidence type="ECO:0000256" key="5">
    <source>
        <dbReference type="SAM" id="MobiDB-lite"/>
    </source>
</evidence>
<evidence type="ECO:0000256" key="4">
    <source>
        <dbReference type="SAM" id="Coils"/>
    </source>
</evidence>
<feature type="region of interest" description="Disordered" evidence="5">
    <location>
        <begin position="41"/>
        <end position="82"/>
    </location>
</feature>
<dbReference type="PANTHER" id="PTHR13237:SF8">
    <property type="entry name" value="SOMETHING ABOUT SILENCING PROTEIN 10"/>
    <property type="match status" value="1"/>
</dbReference>
<comment type="similarity">
    <text evidence="2">Belongs to the SAS10 family.</text>
</comment>
<dbReference type="FunCoup" id="E3LFY6">
    <property type="interactions" value="2509"/>
</dbReference>
<dbReference type="Pfam" id="PF09368">
    <property type="entry name" value="Sas10"/>
    <property type="match status" value="1"/>
</dbReference>
<evidence type="ECO:0000256" key="2">
    <source>
        <dbReference type="ARBA" id="ARBA00010979"/>
    </source>
</evidence>
<feature type="coiled-coil region" evidence="4">
    <location>
        <begin position="125"/>
        <end position="180"/>
    </location>
</feature>
<evidence type="ECO:0000256" key="3">
    <source>
        <dbReference type="ARBA" id="ARBA00023242"/>
    </source>
</evidence>
<dbReference type="GO" id="GO:0032040">
    <property type="term" value="C:small-subunit processome"/>
    <property type="evidence" value="ECO:0007669"/>
    <property type="project" value="TreeGrafter"/>
</dbReference>
<protein>
    <submittedName>
        <fullName evidence="6">Uncharacterized protein</fullName>
    </submittedName>
</protein>
<proteinExistence type="inferred from homology"/>
<name>E3LFY6_CAERE</name>
<organism evidence="7">
    <name type="scientific">Caenorhabditis remanei</name>
    <name type="common">Caenorhabditis vulgaris</name>
    <dbReference type="NCBI Taxonomy" id="31234"/>
    <lineage>
        <taxon>Eukaryota</taxon>
        <taxon>Metazoa</taxon>
        <taxon>Ecdysozoa</taxon>
        <taxon>Nematoda</taxon>
        <taxon>Chromadorea</taxon>
        <taxon>Rhabditida</taxon>
        <taxon>Rhabditina</taxon>
        <taxon>Rhabditomorpha</taxon>
        <taxon>Rhabditoidea</taxon>
        <taxon>Rhabditidae</taxon>
        <taxon>Peloderinae</taxon>
        <taxon>Caenorhabditis</taxon>
    </lineage>
</organism>
<keyword evidence="3" id="KW-0539">Nucleus</keyword>
<dbReference type="HOGENOM" id="CLU_676589_0_0_1"/>
<dbReference type="PANTHER" id="PTHR13237">
    <property type="entry name" value="SOMETHING ABOUT SILENCING PROTEIN 10-RELATED"/>
    <property type="match status" value="1"/>
</dbReference>
<dbReference type="OrthoDB" id="1924577at2759"/>
<accession>E3LFY6</accession>
<evidence type="ECO:0000256" key="1">
    <source>
        <dbReference type="ARBA" id="ARBA00004123"/>
    </source>
</evidence>
<evidence type="ECO:0000313" key="7">
    <source>
        <dbReference type="Proteomes" id="UP000008281"/>
    </source>
</evidence>
<evidence type="ECO:0000313" key="6">
    <source>
        <dbReference type="EMBL" id="EFO85981.1"/>
    </source>
</evidence>
<dbReference type="AlphaFoldDB" id="E3LFY6"/>
<dbReference type="STRING" id="31234.E3LFY6"/>
<feature type="compositionally biased region" description="Basic and acidic residues" evidence="5">
    <location>
        <begin position="331"/>
        <end position="350"/>
    </location>
</feature>
<reference evidence="6" key="1">
    <citation type="submission" date="2007-07" db="EMBL/GenBank/DDBJ databases">
        <title>PCAP assembly of the Caenorhabditis remanei genome.</title>
        <authorList>
            <consortium name="The Caenorhabditis remanei Sequencing Consortium"/>
            <person name="Wilson R.K."/>
        </authorList>
    </citation>
    <scope>NUCLEOTIDE SEQUENCE [LARGE SCALE GENOMIC DNA]</scope>
    <source>
        <strain evidence="6">PB4641</strain>
    </source>
</reference>
<dbReference type="InterPro" id="IPR018972">
    <property type="entry name" value="Sas10_C_dom"/>
</dbReference>
<comment type="subcellular location">
    <subcellularLocation>
        <location evidence="1">Nucleus</location>
    </subcellularLocation>
</comment>
<gene>
    <name evidence="6" type="ORF">CRE_02263</name>
</gene>
<feature type="region of interest" description="Disordered" evidence="5">
    <location>
        <begin position="310"/>
        <end position="394"/>
    </location>
</feature>
<dbReference type="GO" id="GO:0000462">
    <property type="term" value="P:maturation of SSU-rRNA from tricistronic rRNA transcript (SSU-rRNA, 5.8S rRNA, LSU-rRNA)"/>
    <property type="evidence" value="ECO:0007669"/>
    <property type="project" value="TreeGrafter"/>
</dbReference>
<dbReference type="Proteomes" id="UP000008281">
    <property type="component" value="Unassembled WGS sequence"/>
</dbReference>
<keyword evidence="7" id="KW-1185">Reference proteome</keyword>
<feature type="region of interest" description="Disordered" evidence="5">
    <location>
        <begin position="1"/>
        <end position="23"/>
    </location>
</feature>
<feature type="compositionally biased region" description="Acidic residues" evidence="5">
    <location>
        <begin position="58"/>
        <end position="77"/>
    </location>
</feature>
<dbReference type="EMBL" id="DS268408">
    <property type="protein sequence ID" value="EFO85981.1"/>
    <property type="molecule type" value="Genomic_DNA"/>
</dbReference>
<keyword evidence="4" id="KW-0175">Coiled coil</keyword>
<feature type="compositionally biased region" description="Basic residues" evidence="5">
    <location>
        <begin position="351"/>
        <end position="367"/>
    </location>
</feature>